<keyword evidence="6" id="KW-0256">Endoplasmic reticulum</keyword>
<keyword evidence="8 10" id="KW-0472">Membrane</keyword>
<feature type="signal peptide" evidence="11">
    <location>
        <begin position="1"/>
        <end position="18"/>
    </location>
</feature>
<evidence type="ECO:0000256" key="8">
    <source>
        <dbReference type="ARBA" id="ARBA00023136"/>
    </source>
</evidence>
<dbReference type="InterPro" id="IPR046756">
    <property type="entry name" value="VAS1/VOA1_TM"/>
</dbReference>
<accession>A0A4Z1FPI8</accession>
<dbReference type="GO" id="GO:0006078">
    <property type="term" value="P:(1-&gt;6)-beta-D-glucan biosynthetic process"/>
    <property type="evidence" value="ECO:0007669"/>
    <property type="project" value="TreeGrafter"/>
</dbReference>
<sequence length="297" mass="32684">MRYSIAGSLLFCAVAVQAFKDTSPFLLFSSSELPSSMQIESQELDTTSSVLQNAKSFLSTCPSDVYIIIQQDALAASDFSAPESVPHMKAAIADSRVRATYSVLDVMHEDGNLAAELAEYIEKTCGQKVERRGNVGSESTDGTGNGVIVSHFDALSTEKGARAEEFNDQDYMLNNVYYQHLPSGPEYTIIFTTTPVGSVLEQHNSELPVYNAEFDSTSHIDLKRDFRIRADNSTTEPDHRPLFEKYQYFTPGIFMGLVVGILFLSILYVGLSAVSSLQVSYGAFDKEMGPSAQKKQQ</sequence>
<keyword evidence="7 10" id="KW-1133">Transmembrane helix</keyword>
<proteinExistence type="inferred from homology"/>
<evidence type="ECO:0000259" key="12">
    <source>
        <dbReference type="Pfam" id="PF20520"/>
    </source>
</evidence>
<dbReference type="Proteomes" id="UP000297910">
    <property type="component" value="Unassembled WGS sequence"/>
</dbReference>
<protein>
    <recommendedName>
        <fullName evidence="3">Protein BIG1</fullName>
    </recommendedName>
</protein>
<organism evidence="13 14">
    <name type="scientific">Botrytis paeoniae</name>
    <dbReference type="NCBI Taxonomy" id="278948"/>
    <lineage>
        <taxon>Eukaryota</taxon>
        <taxon>Fungi</taxon>
        <taxon>Dikarya</taxon>
        <taxon>Ascomycota</taxon>
        <taxon>Pezizomycotina</taxon>
        <taxon>Leotiomycetes</taxon>
        <taxon>Helotiales</taxon>
        <taxon>Sclerotiniaceae</taxon>
        <taxon>Botrytis</taxon>
    </lineage>
</organism>
<dbReference type="GO" id="GO:0071555">
    <property type="term" value="P:cell wall organization"/>
    <property type="evidence" value="ECO:0007669"/>
    <property type="project" value="UniProtKB-KW"/>
</dbReference>
<evidence type="ECO:0000313" key="14">
    <source>
        <dbReference type="Proteomes" id="UP000297910"/>
    </source>
</evidence>
<dbReference type="AlphaFoldDB" id="A0A4Z1FPI8"/>
<evidence type="ECO:0000313" key="13">
    <source>
        <dbReference type="EMBL" id="TGO25508.1"/>
    </source>
</evidence>
<name>A0A4Z1FPI8_9HELO</name>
<dbReference type="Pfam" id="PF20520">
    <property type="entry name" value="Ac45-VOA1_TM"/>
    <property type="match status" value="1"/>
</dbReference>
<keyword evidence="14" id="KW-1185">Reference proteome</keyword>
<evidence type="ECO:0000256" key="1">
    <source>
        <dbReference type="ARBA" id="ARBA00004115"/>
    </source>
</evidence>
<feature type="chain" id="PRO_5021362479" description="Protein BIG1" evidence="11">
    <location>
        <begin position="19"/>
        <end position="297"/>
    </location>
</feature>
<comment type="similarity">
    <text evidence="2">Belongs to the BIG1 family.</text>
</comment>
<evidence type="ECO:0000256" key="3">
    <source>
        <dbReference type="ARBA" id="ARBA00022089"/>
    </source>
</evidence>
<keyword evidence="9" id="KW-0961">Cell wall biogenesis/degradation</keyword>
<dbReference type="GO" id="GO:0009272">
    <property type="term" value="P:fungal-type cell wall biogenesis"/>
    <property type="evidence" value="ECO:0007669"/>
    <property type="project" value="TreeGrafter"/>
</dbReference>
<keyword evidence="5 11" id="KW-0732">Signal</keyword>
<dbReference type="InterPro" id="IPR037654">
    <property type="entry name" value="Big1"/>
</dbReference>
<evidence type="ECO:0000256" key="4">
    <source>
        <dbReference type="ARBA" id="ARBA00022692"/>
    </source>
</evidence>
<feature type="domain" description="V-type proton ATPase subunit S1/VOA1 transmembrane" evidence="12">
    <location>
        <begin position="247"/>
        <end position="286"/>
    </location>
</feature>
<comment type="caution">
    <text evidence="13">The sequence shown here is derived from an EMBL/GenBank/DDBJ whole genome shotgun (WGS) entry which is preliminary data.</text>
</comment>
<evidence type="ECO:0000256" key="7">
    <source>
        <dbReference type="ARBA" id="ARBA00022989"/>
    </source>
</evidence>
<dbReference type="PANTHER" id="PTHR28285:SF1">
    <property type="entry name" value="PROTEIN BIG1"/>
    <property type="match status" value="1"/>
</dbReference>
<evidence type="ECO:0000256" key="11">
    <source>
        <dbReference type="SAM" id="SignalP"/>
    </source>
</evidence>
<dbReference type="EMBL" id="PQXI01000078">
    <property type="protein sequence ID" value="TGO25508.1"/>
    <property type="molecule type" value="Genomic_DNA"/>
</dbReference>
<evidence type="ECO:0000256" key="6">
    <source>
        <dbReference type="ARBA" id="ARBA00022824"/>
    </source>
</evidence>
<reference evidence="13 14" key="1">
    <citation type="submission" date="2017-12" db="EMBL/GenBank/DDBJ databases">
        <title>Comparative genomics of Botrytis spp.</title>
        <authorList>
            <person name="Valero-Jimenez C.A."/>
            <person name="Tapia P."/>
            <person name="Veloso J."/>
            <person name="Silva-Moreno E."/>
            <person name="Staats M."/>
            <person name="Valdes J.H."/>
            <person name="Van Kan J.A.L."/>
        </authorList>
    </citation>
    <scope>NUCLEOTIDE SEQUENCE [LARGE SCALE GENOMIC DNA]</scope>
    <source>
        <strain evidence="13 14">Bp0003</strain>
    </source>
</reference>
<comment type="subcellular location">
    <subcellularLocation>
        <location evidence="1">Endoplasmic reticulum membrane</location>
        <topology evidence="1">Single-pass type I membrane protein</topology>
    </subcellularLocation>
</comment>
<dbReference type="PANTHER" id="PTHR28285">
    <property type="entry name" value="PROTEIN BIG1"/>
    <property type="match status" value="1"/>
</dbReference>
<evidence type="ECO:0000256" key="5">
    <source>
        <dbReference type="ARBA" id="ARBA00022729"/>
    </source>
</evidence>
<gene>
    <name evidence="13" type="ORF">BPAE_0078g00070</name>
</gene>
<dbReference type="GO" id="GO:0005789">
    <property type="term" value="C:endoplasmic reticulum membrane"/>
    <property type="evidence" value="ECO:0007669"/>
    <property type="project" value="UniProtKB-SubCell"/>
</dbReference>
<feature type="transmembrane region" description="Helical" evidence="10">
    <location>
        <begin position="248"/>
        <end position="271"/>
    </location>
</feature>
<keyword evidence="4 10" id="KW-0812">Transmembrane</keyword>
<evidence type="ECO:0000256" key="10">
    <source>
        <dbReference type="SAM" id="Phobius"/>
    </source>
</evidence>
<evidence type="ECO:0000256" key="9">
    <source>
        <dbReference type="ARBA" id="ARBA00023316"/>
    </source>
</evidence>
<evidence type="ECO:0000256" key="2">
    <source>
        <dbReference type="ARBA" id="ARBA00008203"/>
    </source>
</evidence>